<dbReference type="InterPro" id="IPR001227">
    <property type="entry name" value="Ac_transferase_dom_sf"/>
</dbReference>
<dbReference type="Pfam" id="PF00698">
    <property type="entry name" value="Acyl_transf_1"/>
    <property type="match status" value="1"/>
</dbReference>
<feature type="domain" description="Malonyl-CoA:ACP transacylase (MAT)" evidence="3">
    <location>
        <begin position="170"/>
        <end position="343"/>
    </location>
</feature>
<dbReference type="InterPro" id="IPR016035">
    <property type="entry name" value="Acyl_Trfase/lysoPLipase"/>
</dbReference>
<name>A0ABT4KM86_9HYPH</name>
<dbReference type="EMBL" id="JAPVOI010000005">
    <property type="protein sequence ID" value="MCZ4093071.1"/>
    <property type="molecule type" value="Genomic_DNA"/>
</dbReference>
<dbReference type="SUPFAM" id="SSF55048">
    <property type="entry name" value="Probable ACP-binding domain of malonyl-CoA ACP transacylase"/>
    <property type="match status" value="1"/>
</dbReference>
<dbReference type="Gene3D" id="3.30.70.3290">
    <property type="match status" value="1"/>
</dbReference>
<proteinExistence type="predicted"/>
<dbReference type="InterPro" id="IPR016039">
    <property type="entry name" value="Thiolase-like"/>
</dbReference>
<evidence type="ECO:0000313" key="4">
    <source>
        <dbReference type="EMBL" id="MCZ4093071.1"/>
    </source>
</evidence>
<keyword evidence="1" id="KW-0596">Phosphopantetheine</keyword>
<protein>
    <submittedName>
        <fullName evidence="4">Acyltransferase domain-containing protein</fullName>
    </submittedName>
</protein>
<dbReference type="InterPro" id="IPR014043">
    <property type="entry name" value="Acyl_transferase_dom"/>
</dbReference>
<dbReference type="Gene3D" id="3.30.70.250">
    <property type="entry name" value="Malonyl-CoA ACP transacylase, ACP-binding"/>
    <property type="match status" value="1"/>
</dbReference>
<dbReference type="InterPro" id="IPR032821">
    <property type="entry name" value="PKS_assoc"/>
</dbReference>
<keyword evidence="4" id="KW-0808">Transferase</keyword>
<accession>A0ABT4KM86</accession>
<dbReference type="PANTHER" id="PTHR43775:SF37">
    <property type="entry name" value="SI:DKEY-61P9.11"/>
    <property type="match status" value="1"/>
</dbReference>
<dbReference type="GO" id="GO:0016746">
    <property type="term" value="F:acyltransferase activity"/>
    <property type="evidence" value="ECO:0007669"/>
    <property type="project" value="UniProtKB-KW"/>
</dbReference>
<organism evidence="4 5">
    <name type="scientific">Sinorhizobium psoraleae</name>
    <dbReference type="NCBI Taxonomy" id="520838"/>
    <lineage>
        <taxon>Bacteria</taxon>
        <taxon>Pseudomonadati</taxon>
        <taxon>Pseudomonadota</taxon>
        <taxon>Alphaproteobacteria</taxon>
        <taxon>Hyphomicrobiales</taxon>
        <taxon>Rhizobiaceae</taxon>
        <taxon>Sinorhizobium/Ensifer group</taxon>
        <taxon>Sinorhizobium</taxon>
    </lineage>
</organism>
<dbReference type="SUPFAM" id="SSF52151">
    <property type="entry name" value="FabD/lysophospholipase-like"/>
    <property type="match status" value="1"/>
</dbReference>
<evidence type="ECO:0000256" key="1">
    <source>
        <dbReference type="ARBA" id="ARBA00022450"/>
    </source>
</evidence>
<dbReference type="Gene3D" id="3.40.47.10">
    <property type="match status" value="1"/>
</dbReference>
<evidence type="ECO:0000256" key="2">
    <source>
        <dbReference type="ARBA" id="ARBA00022553"/>
    </source>
</evidence>
<evidence type="ECO:0000259" key="3">
    <source>
        <dbReference type="SMART" id="SM00827"/>
    </source>
</evidence>
<dbReference type="SMART" id="SM00827">
    <property type="entry name" value="PKS_AT"/>
    <property type="match status" value="1"/>
</dbReference>
<dbReference type="Proteomes" id="UP001079430">
    <property type="component" value="Unassembled WGS sequence"/>
</dbReference>
<keyword evidence="2" id="KW-0597">Phosphoprotein</keyword>
<evidence type="ECO:0000313" key="5">
    <source>
        <dbReference type="Proteomes" id="UP001079430"/>
    </source>
</evidence>
<dbReference type="InterPro" id="IPR016036">
    <property type="entry name" value="Malonyl_transacylase_ACP-bd"/>
</dbReference>
<comment type="caution">
    <text evidence="4">The sequence shown here is derived from an EMBL/GenBank/DDBJ whole genome shotgun (WGS) entry which is preliminary data.</text>
</comment>
<dbReference type="SUPFAM" id="SSF53901">
    <property type="entry name" value="Thiolase-like"/>
    <property type="match status" value="1"/>
</dbReference>
<keyword evidence="5" id="KW-1185">Reference proteome</keyword>
<sequence length="343" mass="37248">MIKLATMLDKGIIPPSLHLDEPNPNIDFQESPLFVNKTCTAWSKGDAPRRGGVSSFGIGGTNAHTVLEEAPARTGEQGGRRLHVLPVSGASRSALTEMLRQLAGFMRRSDMQHNAANIAYTLQKGRSALRYRTSFVGSDLAELSDQVDQARMQESASREVLTSEHPVVFMFSGQGGQQVGMGQEIYEQEPVFRSAIDECANLIKEFAHIDIRSLLYRECKSDGELAPELEAVIQTVIFATQYAIAKLFMSWGVFPAAVIGHSIGEYAAAHMAGIISLPDAIRLTLIRGRLSSRVPGGGIVAVGLSPEELQPHWNENLSLAAINGPRQCVVSGPHPRSQRFMSG</sequence>
<dbReference type="PANTHER" id="PTHR43775">
    <property type="entry name" value="FATTY ACID SYNTHASE"/>
    <property type="match status" value="1"/>
</dbReference>
<reference evidence="4" key="1">
    <citation type="submission" date="2022-10" db="EMBL/GenBank/DDBJ databases">
        <title>Whole genome sequencing of three plant growth promoting bacteria isolated from Vachellia tortilis subsp. raddiana in Morocco.</title>
        <authorList>
            <person name="Hnini M."/>
            <person name="Zouagui R."/>
            <person name="Zouagui H."/>
            <person name="Chemao Elfihri M.-W."/>
            <person name="Ibrahimi A."/>
            <person name="Sbabou L."/>
            <person name="Aurag J."/>
        </authorList>
    </citation>
    <scope>NUCLEOTIDE SEQUENCE</scope>
    <source>
        <strain evidence="4">LMR678</strain>
    </source>
</reference>
<dbReference type="Pfam" id="PF16197">
    <property type="entry name" value="KAsynt_C_assoc"/>
    <property type="match status" value="1"/>
</dbReference>
<keyword evidence="4" id="KW-0012">Acyltransferase</keyword>
<gene>
    <name evidence="4" type="ORF">O3W52_24320</name>
</gene>
<dbReference type="InterPro" id="IPR050091">
    <property type="entry name" value="PKS_NRPS_Biosynth_Enz"/>
</dbReference>
<dbReference type="Gene3D" id="3.40.366.10">
    <property type="entry name" value="Malonyl-Coenzyme A Acyl Carrier Protein, domain 2"/>
    <property type="match status" value="1"/>
</dbReference>